<dbReference type="NCBIfam" id="TIGR00250">
    <property type="entry name" value="RNAse_H_YqgF"/>
    <property type="match status" value="1"/>
</dbReference>
<keyword evidence="4 5" id="KW-0378">Hydrolase</keyword>
<dbReference type="InterPro" id="IPR037027">
    <property type="entry name" value="YqgF/RNaseH-like_dom_sf"/>
</dbReference>
<keyword evidence="1 5" id="KW-0963">Cytoplasm</keyword>
<sequence>MARIVAIDYGTKRVGIAVTDPARIIASPLTTVHANKLIQFLKDYEKNEGIALFVIGLPKNLTNKDTDLTQTVRNFITHLKRVFPDKKVFTIDERFTSKIAFDTMLQGGMKKKERRNKENIDKISATIILQSFLEQGSVT</sequence>
<accession>A0ABT8L9W8</accession>
<dbReference type="SUPFAM" id="SSF53098">
    <property type="entry name" value="Ribonuclease H-like"/>
    <property type="match status" value="1"/>
</dbReference>
<reference evidence="7" key="1">
    <citation type="submission" date="2023-06" db="EMBL/GenBank/DDBJ databases">
        <title>Genomic of Agaribacillus aureum.</title>
        <authorList>
            <person name="Wang G."/>
        </authorList>
    </citation>
    <scope>NUCLEOTIDE SEQUENCE</scope>
    <source>
        <strain evidence="7">BMA12</strain>
    </source>
</reference>
<name>A0ABT8L9W8_9BACT</name>
<comment type="caution">
    <text evidence="7">The sequence shown here is derived from an EMBL/GenBank/DDBJ whole genome shotgun (WGS) entry which is preliminary data.</text>
</comment>
<comment type="subcellular location">
    <subcellularLocation>
        <location evidence="5">Cytoplasm</location>
    </subcellularLocation>
</comment>
<dbReference type="Gene3D" id="3.30.420.140">
    <property type="entry name" value="YqgF/RNase H-like domain"/>
    <property type="match status" value="1"/>
</dbReference>
<dbReference type="Proteomes" id="UP001172083">
    <property type="component" value="Unassembled WGS sequence"/>
</dbReference>
<dbReference type="PANTHER" id="PTHR33317">
    <property type="entry name" value="POLYNUCLEOTIDYL TRANSFERASE, RIBONUCLEASE H-LIKE SUPERFAMILY PROTEIN"/>
    <property type="match status" value="1"/>
</dbReference>
<dbReference type="HAMAP" id="MF_00651">
    <property type="entry name" value="Nuclease_YqgF"/>
    <property type="match status" value="1"/>
</dbReference>
<evidence type="ECO:0000313" key="8">
    <source>
        <dbReference type="Proteomes" id="UP001172083"/>
    </source>
</evidence>
<evidence type="ECO:0000256" key="2">
    <source>
        <dbReference type="ARBA" id="ARBA00022517"/>
    </source>
</evidence>
<keyword evidence="8" id="KW-1185">Reference proteome</keyword>
<dbReference type="InterPro" id="IPR012337">
    <property type="entry name" value="RNaseH-like_sf"/>
</dbReference>
<dbReference type="EC" id="3.1.-.-" evidence="5"/>
<gene>
    <name evidence="7" type="primary">ruvX</name>
    <name evidence="7" type="ORF">QQ020_20915</name>
</gene>
<dbReference type="SMART" id="SM00732">
    <property type="entry name" value="YqgFc"/>
    <property type="match status" value="1"/>
</dbReference>
<proteinExistence type="inferred from homology"/>
<evidence type="ECO:0000256" key="5">
    <source>
        <dbReference type="HAMAP-Rule" id="MF_00651"/>
    </source>
</evidence>
<feature type="domain" description="YqgF/RNase H-like" evidence="6">
    <location>
        <begin position="2"/>
        <end position="100"/>
    </location>
</feature>
<evidence type="ECO:0000313" key="7">
    <source>
        <dbReference type="EMBL" id="MDN5214554.1"/>
    </source>
</evidence>
<comment type="similarity">
    <text evidence="5">Belongs to the YqgF HJR family.</text>
</comment>
<evidence type="ECO:0000256" key="1">
    <source>
        <dbReference type="ARBA" id="ARBA00022490"/>
    </source>
</evidence>
<dbReference type="InterPro" id="IPR006641">
    <property type="entry name" value="YqgF/RNaseH-like_dom"/>
</dbReference>
<keyword evidence="2 5" id="KW-0690">Ribosome biogenesis</keyword>
<dbReference type="InterPro" id="IPR005227">
    <property type="entry name" value="YqgF"/>
</dbReference>
<evidence type="ECO:0000256" key="3">
    <source>
        <dbReference type="ARBA" id="ARBA00022722"/>
    </source>
</evidence>
<dbReference type="EMBL" id="JAUJEB010000005">
    <property type="protein sequence ID" value="MDN5214554.1"/>
    <property type="molecule type" value="Genomic_DNA"/>
</dbReference>
<evidence type="ECO:0000256" key="4">
    <source>
        <dbReference type="ARBA" id="ARBA00022801"/>
    </source>
</evidence>
<dbReference type="CDD" id="cd16964">
    <property type="entry name" value="YqgF"/>
    <property type="match status" value="1"/>
</dbReference>
<comment type="function">
    <text evidence="5">Could be a nuclease involved in processing of the 5'-end of pre-16S rRNA.</text>
</comment>
<protein>
    <recommendedName>
        <fullName evidence="5">Putative pre-16S rRNA nuclease</fullName>
        <ecNumber evidence="5">3.1.-.-</ecNumber>
    </recommendedName>
</protein>
<dbReference type="Pfam" id="PF03652">
    <property type="entry name" value="RuvX"/>
    <property type="match status" value="1"/>
</dbReference>
<dbReference type="PANTHER" id="PTHR33317:SF4">
    <property type="entry name" value="POLYNUCLEOTIDYL TRANSFERASE, RIBONUCLEASE H-LIKE SUPERFAMILY PROTEIN"/>
    <property type="match status" value="1"/>
</dbReference>
<dbReference type="RefSeq" id="WP_346759893.1">
    <property type="nucleotide sequence ID" value="NZ_JAUJEB010000005.1"/>
</dbReference>
<evidence type="ECO:0000259" key="6">
    <source>
        <dbReference type="SMART" id="SM00732"/>
    </source>
</evidence>
<organism evidence="7 8">
    <name type="scientific">Agaribacillus aureus</name>
    <dbReference type="NCBI Taxonomy" id="3051825"/>
    <lineage>
        <taxon>Bacteria</taxon>
        <taxon>Pseudomonadati</taxon>
        <taxon>Bacteroidota</taxon>
        <taxon>Cytophagia</taxon>
        <taxon>Cytophagales</taxon>
        <taxon>Splendidivirgaceae</taxon>
        <taxon>Agaribacillus</taxon>
    </lineage>
</organism>
<keyword evidence="3 5" id="KW-0540">Nuclease</keyword>